<dbReference type="PROSITE" id="PS51085">
    <property type="entry name" value="2FE2S_FER_2"/>
    <property type="match status" value="1"/>
</dbReference>
<keyword evidence="5" id="KW-0274">FAD</keyword>
<feature type="domain" description="2Fe-2S ferredoxin-type" evidence="10">
    <location>
        <begin position="280"/>
        <end position="364"/>
    </location>
</feature>
<dbReference type="EMBL" id="NBUC01000175">
    <property type="protein sequence ID" value="PLT93339.1"/>
    <property type="molecule type" value="Genomic_DNA"/>
</dbReference>
<proteinExistence type="inferred from homology"/>
<dbReference type="InterPro" id="IPR012675">
    <property type="entry name" value="Beta-grasp_dom_sf"/>
</dbReference>
<evidence type="ECO:0000259" key="10">
    <source>
        <dbReference type="PROSITE" id="PS51085"/>
    </source>
</evidence>
<evidence type="ECO:0000256" key="2">
    <source>
        <dbReference type="ARBA" id="ARBA00022630"/>
    </source>
</evidence>
<name>A0ABX4TCC8_9HYPH</name>
<dbReference type="PROSITE" id="PS51384">
    <property type="entry name" value="FAD_FR"/>
    <property type="match status" value="1"/>
</dbReference>
<dbReference type="InterPro" id="IPR017938">
    <property type="entry name" value="Riboflavin_synthase-like_b-brl"/>
</dbReference>
<dbReference type="InterPro" id="IPR001041">
    <property type="entry name" value="2Fe-2S_ferredoxin-type"/>
</dbReference>
<accession>A0ABX4TCC8</accession>
<keyword evidence="3" id="KW-0001">2Fe-2S</keyword>
<dbReference type="PANTHER" id="PTHR47354">
    <property type="entry name" value="NADH OXIDOREDUCTASE HCR"/>
    <property type="match status" value="1"/>
</dbReference>
<dbReference type="PROSITE" id="PS00197">
    <property type="entry name" value="2FE2S_FER_1"/>
    <property type="match status" value="1"/>
</dbReference>
<dbReference type="InterPro" id="IPR001433">
    <property type="entry name" value="OxRdtase_FAD/NAD-bd"/>
</dbReference>
<dbReference type="PRINTS" id="PR00410">
    <property type="entry name" value="PHEHYDRXLASE"/>
</dbReference>
<keyword evidence="4" id="KW-0479">Metal-binding</keyword>
<evidence type="ECO:0000256" key="4">
    <source>
        <dbReference type="ARBA" id="ARBA00022723"/>
    </source>
</evidence>
<evidence type="ECO:0000256" key="9">
    <source>
        <dbReference type="ARBA" id="ARBA00061434"/>
    </source>
</evidence>
<feature type="domain" description="FAD-binding FR-type" evidence="11">
    <location>
        <begin position="22"/>
        <end position="125"/>
    </location>
</feature>
<dbReference type="SUPFAM" id="SSF63380">
    <property type="entry name" value="Riboflavin synthase domain-like"/>
    <property type="match status" value="1"/>
</dbReference>
<gene>
    <name evidence="12" type="ORF">BMJ33_32185</name>
</gene>
<dbReference type="Gene3D" id="2.40.30.10">
    <property type="entry name" value="Translation factors"/>
    <property type="match status" value="1"/>
</dbReference>
<keyword evidence="8" id="KW-0411">Iron-sulfur</keyword>
<comment type="cofactor">
    <cofactor evidence="1">
        <name>FAD</name>
        <dbReference type="ChEBI" id="CHEBI:57692"/>
    </cofactor>
</comment>
<dbReference type="InterPro" id="IPR039261">
    <property type="entry name" value="FNR_nucleotide-bd"/>
</dbReference>
<comment type="similarity">
    <text evidence="9">In the N-terminal section; belongs to the FAD-binding oxidoreductase type 6 family.</text>
</comment>
<reference evidence="12 13" key="1">
    <citation type="journal article" date="2018" name="FEMS Microbiol. Ecol.">
        <title>Co-invading symbiotic mutualists of Medicago polymorpha retain high ancestral diversity and contain diverse accessory genomes.</title>
        <authorList>
            <person name="Porter S.S."/>
            <person name="Faber-Hammond J.J."/>
            <person name="Friesen M.L."/>
        </authorList>
    </citation>
    <scope>NUCLEOTIDE SEQUENCE [LARGE SCALE GENOMIC DNA]</scope>
    <source>
        <strain evidence="12 13">Str16</strain>
    </source>
</reference>
<dbReference type="PANTHER" id="PTHR47354:SF6">
    <property type="entry name" value="NADH OXIDOREDUCTASE HCR"/>
    <property type="match status" value="1"/>
</dbReference>
<dbReference type="CDD" id="cd06215">
    <property type="entry name" value="FNR_iron_sulfur_binding_1"/>
    <property type="match status" value="1"/>
</dbReference>
<dbReference type="Pfam" id="PF00111">
    <property type="entry name" value="Fer2"/>
    <property type="match status" value="1"/>
</dbReference>
<dbReference type="InterPro" id="IPR017927">
    <property type="entry name" value="FAD-bd_FR_type"/>
</dbReference>
<evidence type="ECO:0000256" key="5">
    <source>
        <dbReference type="ARBA" id="ARBA00022827"/>
    </source>
</evidence>
<evidence type="ECO:0000256" key="3">
    <source>
        <dbReference type="ARBA" id="ARBA00022714"/>
    </source>
</evidence>
<dbReference type="SUPFAM" id="SSF52343">
    <property type="entry name" value="Ferredoxin reductase-like, C-terminal NADP-linked domain"/>
    <property type="match status" value="1"/>
</dbReference>
<dbReference type="InterPro" id="IPR036010">
    <property type="entry name" value="2Fe-2S_ferredoxin-like_sf"/>
</dbReference>
<evidence type="ECO:0000256" key="1">
    <source>
        <dbReference type="ARBA" id="ARBA00001974"/>
    </source>
</evidence>
<dbReference type="InterPro" id="IPR006058">
    <property type="entry name" value="2Fe2S_fd_BS"/>
</dbReference>
<evidence type="ECO:0000256" key="6">
    <source>
        <dbReference type="ARBA" id="ARBA00023002"/>
    </source>
</evidence>
<dbReference type="InterPro" id="IPR008333">
    <property type="entry name" value="Cbr1-like_FAD-bd_dom"/>
</dbReference>
<dbReference type="InterPro" id="IPR050415">
    <property type="entry name" value="MRET"/>
</dbReference>
<evidence type="ECO:0000313" key="12">
    <source>
        <dbReference type="EMBL" id="PLT93339.1"/>
    </source>
</evidence>
<dbReference type="Proteomes" id="UP001190825">
    <property type="component" value="Unassembled WGS sequence"/>
</dbReference>
<dbReference type="Gene3D" id="3.10.20.30">
    <property type="match status" value="1"/>
</dbReference>
<keyword evidence="13" id="KW-1185">Reference proteome</keyword>
<evidence type="ECO:0000256" key="8">
    <source>
        <dbReference type="ARBA" id="ARBA00023014"/>
    </source>
</evidence>
<protein>
    <submittedName>
        <fullName evidence="12">Hybrid-cluster NAD(P)-dependent oxidoreductase</fullName>
    </submittedName>
</protein>
<sequence length="364" mass="40091">MRRVKWLRSEQMTQFKQLSFWSDAEPLECVTRTPEAPNVVTFSFQSPSGALFNHDPGQFVTLELPAPGGPLYRTYTISSAPSRPTALTITVKAQDGSTGTRWMLDNLHKGMRIRASGPAGKFSIVHHPADKYLFISAGSGITPMVAMTTWLYDSGREPDIVFINCARRPSEIILRDRIELMASRIVGIDLKWVVEEPDPFRPWTGYRGIFNQIMLGLIAQDYLEREVFCCGAEPFMRAVREALAGLGFDMDRYHQESFTAEPAHAEDVPEDVVPDEQNQAEIAFALSGITAKCKETDSILAAAKAVGLVIPSGCAMGICGTCKVRKTEGQVHMVHNGGITDEDVEDGYILACCSKPLGRVSVEA</sequence>
<keyword evidence="7" id="KW-0408">Iron</keyword>
<organism evidence="12 13">
    <name type="scientific">Sinorhizobium medicae</name>
    <dbReference type="NCBI Taxonomy" id="110321"/>
    <lineage>
        <taxon>Bacteria</taxon>
        <taxon>Pseudomonadati</taxon>
        <taxon>Pseudomonadota</taxon>
        <taxon>Alphaproteobacteria</taxon>
        <taxon>Hyphomicrobiales</taxon>
        <taxon>Rhizobiaceae</taxon>
        <taxon>Sinorhizobium/Ensifer group</taxon>
        <taxon>Sinorhizobium</taxon>
    </lineage>
</organism>
<evidence type="ECO:0000313" key="13">
    <source>
        <dbReference type="Proteomes" id="UP001190825"/>
    </source>
</evidence>
<evidence type="ECO:0000259" key="11">
    <source>
        <dbReference type="PROSITE" id="PS51384"/>
    </source>
</evidence>
<dbReference type="Pfam" id="PF00970">
    <property type="entry name" value="FAD_binding_6"/>
    <property type="match status" value="1"/>
</dbReference>
<evidence type="ECO:0000256" key="7">
    <source>
        <dbReference type="ARBA" id="ARBA00023004"/>
    </source>
</evidence>
<keyword evidence="2" id="KW-0285">Flavoprotein</keyword>
<dbReference type="SUPFAM" id="SSF54292">
    <property type="entry name" value="2Fe-2S ferredoxin-like"/>
    <property type="match status" value="1"/>
</dbReference>
<comment type="caution">
    <text evidence="12">The sequence shown here is derived from an EMBL/GenBank/DDBJ whole genome shotgun (WGS) entry which is preliminary data.</text>
</comment>
<dbReference type="CDD" id="cd00207">
    <property type="entry name" value="fer2"/>
    <property type="match status" value="1"/>
</dbReference>
<dbReference type="Gene3D" id="3.40.50.80">
    <property type="entry name" value="Nucleotide-binding domain of ferredoxin-NADP reductase (FNR) module"/>
    <property type="match status" value="1"/>
</dbReference>
<dbReference type="Pfam" id="PF00175">
    <property type="entry name" value="NAD_binding_1"/>
    <property type="match status" value="1"/>
</dbReference>
<keyword evidence="6" id="KW-0560">Oxidoreductase</keyword>